<dbReference type="GeneID" id="301331517"/>
<protein>
    <submittedName>
        <fullName evidence="2">Uncharacterized protein</fullName>
    </submittedName>
</protein>
<feature type="region of interest" description="Disordered" evidence="1">
    <location>
        <begin position="171"/>
        <end position="195"/>
    </location>
</feature>
<evidence type="ECO:0000256" key="1">
    <source>
        <dbReference type="SAM" id="MobiDB-lite"/>
    </source>
</evidence>
<accession>A0ABY7J1D7</accession>
<gene>
    <name evidence="2" type="ORF">STRNI_002341</name>
</gene>
<keyword evidence="3" id="KW-1185">Reference proteome</keyword>
<reference evidence="2 3" key="1">
    <citation type="submission" date="2022-12" db="EMBL/GenBank/DDBJ databases">
        <authorList>
            <person name="Ruckert C."/>
            <person name="Busche T."/>
            <person name="Kalinowski J."/>
            <person name="Wittmann C."/>
        </authorList>
    </citation>
    <scope>NUCLEOTIDE SEQUENCE [LARGE SCALE GENOMIC DNA]</scope>
    <source>
        <strain evidence="2 3">DSM 40276</strain>
    </source>
</reference>
<dbReference type="RefSeq" id="WP_277411222.1">
    <property type="nucleotide sequence ID" value="NZ_CP114203.1"/>
</dbReference>
<organism evidence="2 3">
    <name type="scientific">Streptomyces nigrescens</name>
    <dbReference type="NCBI Taxonomy" id="1920"/>
    <lineage>
        <taxon>Bacteria</taxon>
        <taxon>Bacillati</taxon>
        <taxon>Actinomycetota</taxon>
        <taxon>Actinomycetes</taxon>
        <taxon>Kitasatosporales</taxon>
        <taxon>Streptomycetaceae</taxon>
        <taxon>Streptomyces</taxon>
    </lineage>
</organism>
<name>A0ABY7J1D7_STRNI</name>
<dbReference type="Proteomes" id="UP001210169">
    <property type="component" value="Chromosome"/>
</dbReference>
<evidence type="ECO:0000313" key="3">
    <source>
        <dbReference type="Proteomes" id="UP001210169"/>
    </source>
</evidence>
<sequence length="195" mass="22048">MTALTYHYVTHQVAACPSRRETEAMASLSHKNWRLQFQYIEWARAAFGSDIIVTRADKDEPSRVLDREMSIHYSSRMVGVIVDPRTCLVSMRTGRWSDQTGFTVIMTAEDPAPGPVALYPSALMGWADWWTEQAMRLLDGSAKYRDLPPPPLALDISGTSGQRHRVRLEQPYRTTWPSPPPSGPNQRIDPLGDLH</sequence>
<evidence type="ECO:0000313" key="2">
    <source>
        <dbReference type="EMBL" id="WAU04107.1"/>
    </source>
</evidence>
<dbReference type="EMBL" id="CP114203">
    <property type="protein sequence ID" value="WAU04107.1"/>
    <property type="molecule type" value="Genomic_DNA"/>
</dbReference>
<proteinExistence type="predicted"/>